<proteinExistence type="predicted"/>
<keyword evidence="3" id="KW-1185">Reference proteome</keyword>
<dbReference type="KEGG" id="mant:BHD05_07980"/>
<evidence type="ECO:0000313" key="3">
    <source>
        <dbReference type="Proteomes" id="UP000464507"/>
    </source>
</evidence>
<dbReference type="InterPro" id="IPR027417">
    <property type="entry name" value="P-loop_NTPase"/>
</dbReference>
<dbReference type="EMBL" id="CP017146">
    <property type="protein sequence ID" value="QHO69587.1"/>
    <property type="molecule type" value="Genomic_DNA"/>
</dbReference>
<dbReference type="InterPro" id="IPR003959">
    <property type="entry name" value="ATPase_AAA_core"/>
</dbReference>
<dbReference type="AlphaFoldDB" id="A0A7L5AH33"/>
<evidence type="ECO:0000259" key="1">
    <source>
        <dbReference type="Pfam" id="PF00004"/>
    </source>
</evidence>
<feature type="domain" description="ATPase AAA-type core" evidence="1">
    <location>
        <begin position="198"/>
        <end position="304"/>
    </location>
</feature>
<sequence>MRVTMPTLTDYGRSLAAVTEALRRLIASPDAVATARPPDAARLGVIGASVNLFLYRDSLVSYRNGGDPVGVRYLAADLRYLVSCHAADDADADSASLVPYGDAQAAIAASPVLTVQVAGTSMAVQVIMSLIPPDELASLWLASTAPLRLSFGVRANFALETRSWPDTVGDVVAHARTHARAGQLVVFSGTDAAAQAEAAEAVARELGQPIVRIGLDRIVSDFIGETEQNLQRLFDSAENSGAVLLLDEADAVFGKRSEVRDAHDRYADVETAHLLDVLATAPGIVIVAVADPSDSELLRRATATVHFPSG</sequence>
<dbReference type="Pfam" id="PF00004">
    <property type="entry name" value="AAA"/>
    <property type="match status" value="1"/>
</dbReference>
<dbReference type="SUPFAM" id="SSF52540">
    <property type="entry name" value="P-loop containing nucleoside triphosphate hydrolases"/>
    <property type="match status" value="1"/>
</dbReference>
<reference evidence="2 3" key="1">
    <citation type="submission" date="2016-09" db="EMBL/GenBank/DDBJ databases">
        <title>Complete genome sequence of microbes from the polar regions.</title>
        <authorList>
            <person name="Liao L."/>
            <person name="Chen B."/>
        </authorList>
    </citation>
    <scope>NUCLEOTIDE SEQUENCE [LARGE SCALE GENOMIC DNA]</scope>
    <source>
        <strain evidence="2 3">ZS314</strain>
    </source>
</reference>
<dbReference type="GO" id="GO:0016887">
    <property type="term" value="F:ATP hydrolysis activity"/>
    <property type="evidence" value="ECO:0007669"/>
    <property type="project" value="InterPro"/>
</dbReference>
<accession>A0A7L5AH33</accession>
<organism evidence="2 3">
    <name type="scientific">Marisediminicola antarctica</name>
    <dbReference type="NCBI Taxonomy" id="674079"/>
    <lineage>
        <taxon>Bacteria</taxon>
        <taxon>Bacillati</taxon>
        <taxon>Actinomycetota</taxon>
        <taxon>Actinomycetes</taxon>
        <taxon>Micrococcales</taxon>
        <taxon>Microbacteriaceae</taxon>
        <taxon>Marisediminicola</taxon>
    </lineage>
</organism>
<dbReference type="Gene3D" id="3.40.50.300">
    <property type="entry name" value="P-loop containing nucleotide triphosphate hydrolases"/>
    <property type="match status" value="1"/>
</dbReference>
<gene>
    <name evidence="2" type="ORF">BHD05_07980</name>
</gene>
<evidence type="ECO:0000313" key="2">
    <source>
        <dbReference type="EMBL" id="QHO69587.1"/>
    </source>
</evidence>
<dbReference type="Proteomes" id="UP000464507">
    <property type="component" value="Chromosome"/>
</dbReference>
<dbReference type="GO" id="GO:0005524">
    <property type="term" value="F:ATP binding"/>
    <property type="evidence" value="ECO:0007669"/>
    <property type="project" value="InterPro"/>
</dbReference>
<protein>
    <recommendedName>
        <fullName evidence="1">ATPase AAA-type core domain-containing protein</fullName>
    </recommendedName>
</protein>
<name>A0A7L5AH33_9MICO</name>